<evidence type="ECO:0000256" key="2">
    <source>
        <dbReference type="SAM" id="SignalP"/>
    </source>
</evidence>
<protein>
    <recommendedName>
        <fullName evidence="5">Macrofage activating glyco protein</fullName>
    </recommendedName>
</protein>
<dbReference type="STRING" id="58919.A0A316ZB70"/>
<dbReference type="AlphaFoldDB" id="A0A316ZB70"/>
<feature type="signal peptide" evidence="2">
    <location>
        <begin position="1"/>
        <end position="22"/>
    </location>
</feature>
<dbReference type="RefSeq" id="XP_025598547.1">
    <property type="nucleotide sequence ID" value="XM_025740907.1"/>
</dbReference>
<accession>A0A316ZB70</accession>
<feature type="compositionally biased region" description="Pro residues" evidence="1">
    <location>
        <begin position="338"/>
        <end position="357"/>
    </location>
</feature>
<evidence type="ECO:0000313" key="3">
    <source>
        <dbReference type="EMBL" id="PWN98268.1"/>
    </source>
</evidence>
<evidence type="ECO:0008006" key="5">
    <source>
        <dbReference type="Google" id="ProtNLM"/>
    </source>
</evidence>
<dbReference type="OrthoDB" id="2564904at2759"/>
<evidence type="ECO:0000313" key="4">
    <source>
        <dbReference type="Proteomes" id="UP000245946"/>
    </source>
</evidence>
<feature type="compositionally biased region" description="Basic residues" evidence="1">
    <location>
        <begin position="360"/>
        <end position="369"/>
    </location>
</feature>
<name>A0A316ZB70_9BASI</name>
<gene>
    <name evidence="3" type="ORF">FA09DRAFT_318589</name>
</gene>
<feature type="region of interest" description="Disordered" evidence="1">
    <location>
        <begin position="325"/>
        <end position="399"/>
    </location>
</feature>
<dbReference type="EMBL" id="KZ819292">
    <property type="protein sequence ID" value="PWN98268.1"/>
    <property type="molecule type" value="Genomic_DNA"/>
</dbReference>
<dbReference type="GeneID" id="37268451"/>
<feature type="chain" id="PRO_5016262468" description="Macrofage activating glyco protein" evidence="2">
    <location>
        <begin position="23"/>
        <end position="448"/>
    </location>
</feature>
<feature type="compositionally biased region" description="Low complexity" evidence="1">
    <location>
        <begin position="325"/>
        <end position="337"/>
    </location>
</feature>
<keyword evidence="2" id="KW-0732">Signal</keyword>
<proteinExistence type="predicted"/>
<dbReference type="Proteomes" id="UP000245946">
    <property type="component" value="Unassembled WGS sequence"/>
</dbReference>
<reference evidence="3 4" key="1">
    <citation type="journal article" date="2018" name="Mol. Biol. Evol.">
        <title>Broad Genomic Sampling Reveals a Smut Pathogenic Ancestry of the Fungal Clade Ustilaginomycotina.</title>
        <authorList>
            <person name="Kijpornyongpan T."/>
            <person name="Mondo S.J."/>
            <person name="Barry K."/>
            <person name="Sandor L."/>
            <person name="Lee J."/>
            <person name="Lipzen A."/>
            <person name="Pangilinan J."/>
            <person name="LaButti K."/>
            <person name="Hainaut M."/>
            <person name="Henrissat B."/>
            <person name="Grigoriev I.V."/>
            <person name="Spatafora J.W."/>
            <person name="Aime M.C."/>
        </authorList>
    </citation>
    <scope>NUCLEOTIDE SEQUENCE [LARGE SCALE GENOMIC DNA]</scope>
    <source>
        <strain evidence="3 4">MCA 4186</strain>
    </source>
</reference>
<sequence>MPRLSLASSAALAALAASSAFAQGDPEAATAILRGRPTKSWQPWQPKPTYALNELPDYYMGVNRAGNGIDQVCVWHARSGWNICARNAWNQESRCQTAWINSLEDWCIWGPPEGGDIGSTERVAVAFCTTDKHGTRLIPDGTITGAHFVQTSSYVQITGTGDFTKIGLPEGDQGGEMDSHGADDLSNPVGGIVYTTANPATNGEPFFVSEWTNFMSHNQYCMRACWGDDARERCQHIYDVLGCQWNLPANYNPNEWESCDGDRGLVQGVYEGSTFMQGDAVTPSAHPVPASSNCRTASSLSHGLLLGAYPAYSSVVGAVGSQPEASSRASAASTTALPPRPAPPPPRRPPPRWPRPAPRLARRAPRRPPTRSPRPTTTRTPPVPRRRSRGSARRPVPCSLAPRCSEAAHALLDALVIARYDPHTTSLHASSPHSLLLPSHSCLLFLSS</sequence>
<organism evidence="3 4">
    <name type="scientific">Tilletiopsis washingtonensis</name>
    <dbReference type="NCBI Taxonomy" id="58919"/>
    <lineage>
        <taxon>Eukaryota</taxon>
        <taxon>Fungi</taxon>
        <taxon>Dikarya</taxon>
        <taxon>Basidiomycota</taxon>
        <taxon>Ustilaginomycotina</taxon>
        <taxon>Exobasidiomycetes</taxon>
        <taxon>Entylomatales</taxon>
        <taxon>Entylomatales incertae sedis</taxon>
        <taxon>Tilletiopsis</taxon>
    </lineage>
</organism>
<evidence type="ECO:0000256" key="1">
    <source>
        <dbReference type="SAM" id="MobiDB-lite"/>
    </source>
</evidence>
<keyword evidence="4" id="KW-1185">Reference proteome</keyword>